<keyword evidence="5" id="KW-1185">Reference proteome</keyword>
<gene>
    <name evidence="2" type="ordered locus">MTR_5g027090</name>
    <name evidence="3" type="ORF">MtrunA17_Chr5g0409511</name>
</gene>
<evidence type="ECO:0000313" key="3">
    <source>
        <dbReference type="EMBL" id="RHN54681.1"/>
    </source>
</evidence>
<dbReference type="Proteomes" id="UP000265566">
    <property type="component" value="Chromosome 5"/>
</dbReference>
<keyword evidence="1" id="KW-0732">Signal</keyword>
<reference evidence="4" key="3">
    <citation type="submission" date="2015-04" db="UniProtKB">
        <authorList>
            <consortium name="EnsemblPlants"/>
        </authorList>
    </citation>
    <scope>IDENTIFICATION</scope>
    <source>
        <strain evidence="4">cv. Jemalong A17</strain>
    </source>
</reference>
<evidence type="ECO:0000313" key="6">
    <source>
        <dbReference type="Proteomes" id="UP000265566"/>
    </source>
</evidence>
<evidence type="ECO:0000313" key="4">
    <source>
        <dbReference type="EnsemblPlants" id="AES95585"/>
    </source>
</evidence>
<feature type="signal peptide" evidence="1">
    <location>
        <begin position="1"/>
        <end position="16"/>
    </location>
</feature>
<sequence length="55" mass="6748">MMSMLCGMSFFLRSLWDELVEEVKVLSWRWVLGRFNVPACMYYEWCWCPCECLLR</sequence>
<evidence type="ECO:0008006" key="7">
    <source>
        <dbReference type="Google" id="ProtNLM"/>
    </source>
</evidence>
<dbReference type="Gramene" id="rna29755">
    <property type="protein sequence ID" value="RHN54681.1"/>
    <property type="gene ID" value="gene29755"/>
</dbReference>
<proteinExistence type="predicted"/>
<dbReference type="HOGENOM" id="CLU_3035402_0_0_1"/>
<protein>
    <recommendedName>
        <fullName evidence="7">Transmembrane protein</fullName>
    </recommendedName>
</protein>
<organism evidence="2 5">
    <name type="scientific">Medicago truncatula</name>
    <name type="common">Barrel medic</name>
    <name type="synonym">Medicago tribuloides</name>
    <dbReference type="NCBI Taxonomy" id="3880"/>
    <lineage>
        <taxon>Eukaryota</taxon>
        <taxon>Viridiplantae</taxon>
        <taxon>Streptophyta</taxon>
        <taxon>Embryophyta</taxon>
        <taxon>Tracheophyta</taxon>
        <taxon>Spermatophyta</taxon>
        <taxon>Magnoliopsida</taxon>
        <taxon>eudicotyledons</taxon>
        <taxon>Gunneridae</taxon>
        <taxon>Pentapetalae</taxon>
        <taxon>rosids</taxon>
        <taxon>fabids</taxon>
        <taxon>Fabales</taxon>
        <taxon>Fabaceae</taxon>
        <taxon>Papilionoideae</taxon>
        <taxon>50 kb inversion clade</taxon>
        <taxon>NPAAA clade</taxon>
        <taxon>Hologalegina</taxon>
        <taxon>IRL clade</taxon>
        <taxon>Trifolieae</taxon>
        <taxon>Medicago</taxon>
    </lineage>
</organism>
<name>G7K845_MEDTR</name>
<dbReference type="EnsemblPlants" id="AES95585">
    <property type="protein sequence ID" value="AES95585"/>
    <property type="gene ID" value="MTR_5g027090"/>
</dbReference>
<dbReference type="EMBL" id="CM001221">
    <property type="protein sequence ID" value="AES95585.1"/>
    <property type="molecule type" value="Genomic_DNA"/>
</dbReference>
<evidence type="ECO:0000313" key="2">
    <source>
        <dbReference type="EMBL" id="AES95585.1"/>
    </source>
</evidence>
<dbReference type="AlphaFoldDB" id="G7K845"/>
<reference evidence="6" key="4">
    <citation type="journal article" date="2018" name="Nat. Plants">
        <title>Whole-genome landscape of Medicago truncatula symbiotic genes.</title>
        <authorList>
            <person name="Pecrix Y."/>
            <person name="Staton S.E."/>
            <person name="Sallet E."/>
            <person name="Lelandais-Briere C."/>
            <person name="Moreau S."/>
            <person name="Carrere S."/>
            <person name="Blein T."/>
            <person name="Jardinaud M.F."/>
            <person name="Latrasse D."/>
            <person name="Zouine M."/>
            <person name="Zahm M."/>
            <person name="Kreplak J."/>
            <person name="Mayjonade B."/>
            <person name="Satge C."/>
            <person name="Perez M."/>
            <person name="Cauet S."/>
            <person name="Marande W."/>
            <person name="Chantry-Darmon C."/>
            <person name="Lopez-Roques C."/>
            <person name="Bouchez O."/>
            <person name="Berard A."/>
            <person name="Debelle F."/>
            <person name="Munos S."/>
            <person name="Bendahmane A."/>
            <person name="Berges H."/>
            <person name="Niebel A."/>
            <person name="Buitink J."/>
            <person name="Frugier F."/>
            <person name="Benhamed M."/>
            <person name="Crespi M."/>
            <person name="Gouzy J."/>
            <person name="Gamas P."/>
        </authorList>
    </citation>
    <scope>NUCLEOTIDE SEQUENCE [LARGE SCALE GENOMIC DNA]</scope>
    <source>
        <strain evidence="6">cv. Jemalong A17</strain>
    </source>
</reference>
<reference evidence="3" key="5">
    <citation type="journal article" date="2018" name="Nat. Plants">
        <title>Whole-genome landscape of Medicago truncatula symbiotic genes.</title>
        <authorList>
            <person name="Pecrix Y."/>
            <person name="Gamas P."/>
            <person name="Carrere S."/>
        </authorList>
    </citation>
    <scope>NUCLEOTIDE SEQUENCE</scope>
    <source>
        <tissue evidence="3">Leaves</tissue>
    </source>
</reference>
<dbReference type="PaxDb" id="3880-AES95585"/>
<reference evidence="2 5" key="1">
    <citation type="journal article" date="2011" name="Nature">
        <title>The Medicago genome provides insight into the evolution of rhizobial symbioses.</title>
        <authorList>
            <person name="Young N.D."/>
            <person name="Debelle F."/>
            <person name="Oldroyd G.E."/>
            <person name="Geurts R."/>
            <person name="Cannon S.B."/>
            <person name="Udvardi M.K."/>
            <person name="Benedito V.A."/>
            <person name="Mayer K.F."/>
            <person name="Gouzy J."/>
            <person name="Schoof H."/>
            <person name="Van de Peer Y."/>
            <person name="Proost S."/>
            <person name="Cook D.R."/>
            <person name="Meyers B.C."/>
            <person name="Spannagl M."/>
            <person name="Cheung F."/>
            <person name="De Mita S."/>
            <person name="Krishnakumar V."/>
            <person name="Gundlach H."/>
            <person name="Zhou S."/>
            <person name="Mudge J."/>
            <person name="Bharti A.K."/>
            <person name="Murray J.D."/>
            <person name="Naoumkina M.A."/>
            <person name="Rosen B."/>
            <person name="Silverstein K.A."/>
            <person name="Tang H."/>
            <person name="Rombauts S."/>
            <person name="Zhao P.X."/>
            <person name="Zhou P."/>
            <person name="Barbe V."/>
            <person name="Bardou P."/>
            <person name="Bechner M."/>
            <person name="Bellec A."/>
            <person name="Berger A."/>
            <person name="Berges H."/>
            <person name="Bidwell S."/>
            <person name="Bisseling T."/>
            <person name="Choisne N."/>
            <person name="Couloux A."/>
            <person name="Denny R."/>
            <person name="Deshpande S."/>
            <person name="Dai X."/>
            <person name="Doyle J.J."/>
            <person name="Dudez A.M."/>
            <person name="Farmer A.D."/>
            <person name="Fouteau S."/>
            <person name="Franken C."/>
            <person name="Gibelin C."/>
            <person name="Gish J."/>
            <person name="Goldstein S."/>
            <person name="Gonzalez A.J."/>
            <person name="Green P.J."/>
            <person name="Hallab A."/>
            <person name="Hartog M."/>
            <person name="Hua A."/>
            <person name="Humphray S.J."/>
            <person name="Jeong D.H."/>
            <person name="Jing Y."/>
            <person name="Jocker A."/>
            <person name="Kenton S.M."/>
            <person name="Kim D.J."/>
            <person name="Klee K."/>
            <person name="Lai H."/>
            <person name="Lang C."/>
            <person name="Lin S."/>
            <person name="Macmil S.L."/>
            <person name="Magdelenat G."/>
            <person name="Matthews L."/>
            <person name="McCorrison J."/>
            <person name="Monaghan E.L."/>
            <person name="Mun J.H."/>
            <person name="Najar F.Z."/>
            <person name="Nicholson C."/>
            <person name="Noirot C."/>
            <person name="O'Bleness M."/>
            <person name="Paule C.R."/>
            <person name="Poulain J."/>
            <person name="Prion F."/>
            <person name="Qin B."/>
            <person name="Qu C."/>
            <person name="Retzel E.F."/>
            <person name="Riddle C."/>
            <person name="Sallet E."/>
            <person name="Samain S."/>
            <person name="Samson N."/>
            <person name="Sanders I."/>
            <person name="Saurat O."/>
            <person name="Scarpelli C."/>
            <person name="Schiex T."/>
            <person name="Segurens B."/>
            <person name="Severin A.J."/>
            <person name="Sherrier D.J."/>
            <person name="Shi R."/>
            <person name="Sims S."/>
            <person name="Singer S.R."/>
            <person name="Sinharoy S."/>
            <person name="Sterck L."/>
            <person name="Viollet A."/>
            <person name="Wang B.B."/>
            <person name="Wang K."/>
            <person name="Wang M."/>
            <person name="Wang X."/>
            <person name="Warfsmann J."/>
            <person name="Weissenbach J."/>
            <person name="White D.D."/>
            <person name="White J.D."/>
            <person name="Wiley G.B."/>
            <person name="Wincker P."/>
            <person name="Xing Y."/>
            <person name="Yang L."/>
            <person name="Yao Z."/>
            <person name="Ying F."/>
            <person name="Zhai J."/>
            <person name="Zhou L."/>
            <person name="Zuber A."/>
            <person name="Denarie J."/>
            <person name="Dixon R.A."/>
            <person name="May G.D."/>
            <person name="Schwartz D.C."/>
            <person name="Rogers J."/>
            <person name="Quetier F."/>
            <person name="Town C.D."/>
            <person name="Roe B.A."/>
        </authorList>
    </citation>
    <scope>NUCLEOTIDE SEQUENCE [LARGE SCALE GENOMIC DNA]</scope>
    <source>
        <strain evidence="2">A17</strain>
        <strain evidence="4 5">cv. Jemalong A17</strain>
    </source>
</reference>
<evidence type="ECO:0000256" key="1">
    <source>
        <dbReference type="SAM" id="SignalP"/>
    </source>
</evidence>
<dbReference type="EMBL" id="PSQE01000005">
    <property type="protein sequence ID" value="RHN54681.1"/>
    <property type="molecule type" value="Genomic_DNA"/>
</dbReference>
<dbReference type="Proteomes" id="UP000002051">
    <property type="component" value="Chromosome 5"/>
</dbReference>
<accession>G7K845</accession>
<evidence type="ECO:0000313" key="5">
    <source>
        <dbReference type="Proteomes" id="UP000002051"/>
    </source>
</evidence>
<feature type="chain" id="PRO_5014573439" description="Transmembrane protein" evidence="1">
    <location>
        <begin position="17"/>
        <end position="55"/>
    </location>
</feature>
<reference evidence="2 5" key="2">
    <citation type="journal article" date="2014" name="BMC Genomics">
        <title>An improved genome release (version Mt4.0) for the model legume Medicago truncatula.</title>
        <authorList>
            <person name="Tang H."/>
            <person name="Krishnakumar V."/>
            <person name="Bidwell S."/>
            <person name="Rosen B."/>
            <person name="Chan A."/>
            <person name="Zhou S."/>
            <person name="Gentzbittel L."/>
            <person name="Childs K.L."/>
            <person name="Yandell M."/>
            <person name="Gundlach H."/>
            <person name="Mayer K.F."/>
            <person name="Schwartz D.C."/>
            <person name="Town C.D."/>
        </authorList>
    </citation>
    <scope>GENOME REANNOTATION</scope>
    <source>
        <strain evidence="4 5">cv. Jemalong A17</strain>
    </source>
</reference>